<dbReference type="OrthoDB" id="9878497at2"/>
<protein>
    <submittedName>
        <fullName evidence="2">DNA-binding protein</fullName>
    </submittedName>
</protein>
<dbReference type="AlphaFoldDB" id="A0A4R4YKD6"/>
<organism evidence="2 3">
    <name type="scientific">Nonomuraea terrae</name>
    <dbReference type="NCBI Taxonomy" id="2530383"/>
    <lineage>
        <taxon>Bacteria</taxon>
        <taxon>Bacillati</taxon>
        <taxon>Actinomycetota</taxon>
        <taxon>Actinomycetes</taxon>
        <taxon>Streptosporangiales</taxon>
        <taxon>Streptosporangiaceae</taxon>
        <taxon>Nonomuraea</taxon>
    </lineage>
</organism>
<evidence type="ECO:0000313" key="2">
    <source>
        <dbReference type="EMBL" id="TDD45401.1"/>
    </source>
</evidence>
<feature type="domain" description="Helix-turn-helix" evidence="1">
    <location>
        <begin position="24"/>
        <end position="72"/>
    </location>
</feature>
<accession>A0A4R4YKD6</accession>
<dbReference type="EMBL" id="SMKQ01000079">
    <property type="protein sequence ID" value="TDD45401.1"/>
    <property type="molecule type" value="Genomic_DNA"/>
</dbReference>
<dbReference type="GO" id="GO:0003677">
    <property type="term" value="F:DNA binding"/>
    <property type="evidence" value="ECO:0007669"/>
    <property type="project" value="UniProtKB-KW"/>
</dbReference>
<dbReference type="Pfam" id="PF12728">
    <property type="entry name" value="HTH_17"/>
    <property type="match status" value="1"/>
</dbReference>
<reference evidence="2 3" key="1">
    <citation type="submission" date="2019-03" db="EMBL/GenBank/DDBJ databases">
        <title>Draft genome sequences of novel Actinobacteria.</title>
        <authorList>
            <person name="Sahin N."/>
            <person name="Ay H."/>
            <person name="Saygin H."/>
        </authorList>
    </citation>
    <scope>NUCLEOTIDE SEQUENCE [LARGE SCALE GENOMIC DNA]</scope>
    <source>
        <strain evidence="2 3">CH32</strain>
    </source>
</reference>
<evidence type="ECO:0000259" key="1">
    <source>
        <dbReference type="Pfam" id="PF12728"/>
    </source>
</evidence>
<sequence>MATTTAQRTTCVCGGCTCGGDPLFYDIPDVMRILGISKKSVEKLISSGDLDSTLVLTRRKVYRQSVSDYLARSESATPVTTC</sequence>
<evidence type="ECO:0000313" key="3">
    <source>
        <dbReference type="Proteomes" id="UP000295302"/>
    </source>
</evidence>
<keyword evidence="2" id="KW-0238">DNA-binding</keyword>
<proteinExistence type="predicted"/>
<comment type="caution">
    <text evidence="2">The sequence shown here is derived from an EMBL/GenBank/DDBJ whole genome shotgun (WGS) entry which is preliminary data.</text>
</comment>
<dbReference type="InterPro" id="IPR041657">
    <property type="entry name" value="HTH_17"/>
</dbReference>
<gene>
    <name evidence="2" type="ORF">E1286_24085</name>
</gene>
<name>A0A4R4YKD6_9ACTN</name>
<keyword evidence="3" id="KW-1185">Reference proteome</keyword>
<dbReference type="RefSeq" id="WP_132615706.1">
    <property type="nucleotide sequence ID" value="NZ_SMKQ01000079.1"/>
</dbReference>
<dbReference type="Proteomes" id="UP000295302">
    <property type="component" value="Unassembled WGS sequence"/>
</dbReference>